<comment type="caution">
    <text evidence="1">The sequence shown here is derived from an EMBL/GenBank/DDBJ whole genome shotgun (WGS) entry which is preliminary data.</text>
</comment>
<evidence type="ECO:0008006" key="3">
    <source>
        <dbReference type="Google" id="ProtNLM"/>
    </source>
</evidence>
<gene>
    <name evidence="1" type="ORF">H2204_008951</name>
</gene>
<accession>A0AA39CWE0</accession>
<protein>
    <recommendedName>
        <fullName evidence="3">Velvet domain-containing protein</fullName>
    </recommendedName>
</protein>
<dbReference type="Gene3D" id="2.60.40.3960">
    <property type="entry name" value="Velvet domain"/>
    <property type="match status" value="1"/>
</dbReference>
<dbReference type="AlphaFoldDB" id="A0AA39CWE0"/>
<keyword evidence="2" id="KW-1185">Reference proteome</keyword>
<organism evidence="1 2">
    <name type="scientific">Knufia peltigerae</name>
    <dbReference type="NCBI Taxonomy" id="1002370"/>
    <lineage>
        <taxon>Eukaryota</taxon>
        <taxon>Fungi</taxon>
        <taxon>Dikarya</taxon>
        <taxon>Ascomycota</taxon>
        <taxon>Pezizomycotina</taxon>
        <taxon>Eurotiomycetes</taxon>
        <taxon>Chaetothyriomycetidae</taxon>
        <taxon>Chaetothyriales</taxon>
        <taxon>Trichomeriaceae</taxon>
        <taxon>Knufia</taxon>
    </lineage>
</organism>
<dbReference type="Proteomes" id="UP001172681">
    <property type="component" value="Unassembled WGS sequence"/>
</dbReference>
<dbReference type="EMBL" id="JAPDRN010000068">
    <property type="protein sequence ID" value="KAJ9629162.1"/>
    <property type="molecule type" value="Genomic_DNA"/>
</dbReference>
<reference evidence="1" key="1">
    <citation type="submission" date="2022-10" db="EMBL/GenBank/DDBJ databases">
        <title>Culturing micro-colonial fungi from biological soil crusts in the Mojave desert and describing Neophaeococcomyces mojavensis, and introducing the new genera and species Taxawa tesnikishii.</title>
        <authorList>
            <person name="Kurbessoian T."/>
            <person name="Stajich J.E."/>
        </authorList>
    </citation>
    <scope>NUCLEOTIDE SEQUENCE</scope>
    <source>
        <strain evidence="1">TK_35</strain>
    </source>
</reference>
<dbReference type="InterPro" id="IPR038491">
    <property type="entry name" value="Velvet_dom_sf"/>
</dbReference>
<name>A0AA39CWE0_9EURO</name>
<sequence length="202" mass="22433">MELAIGPPSRIAAGVPIESPIVVTFAAAKPENYKTKDESDDDFEDVEGMMIADFDGVWVLVSLTTPQMDQSLAPPRTDLLRGRTADSIHAISQEQEGDTPTLAYATFTDIVITEPGRYRIKVYIIDMNRTFMQQADGEPTILPCLYSPVFEVLEESEQDTCGKTIHLCVKQAEVHRHENTGKAGKVEIDWSEMLDGETEALR</sequence>
<evidence type="ECO:0000313" key="1">
    <source>
        <dbReference type="EMBL" id="KAJ9629162.1"/>
    </source>
</evidence>
<evidence type="ECO:0000313" key="2">
    <source>
        <dbReference type="Proteomes" id="UP001172681"/>
    </source>
</evidence>
<proteinExistence type="predicted"/>